<dbReference type="RefSeq" id="WP_164348134.1">
    <property type="nucleotide sequence ID" value="NZ_JAAGLQ010000569.1"/>
</dbReference>
<dbReference type="PANTHER" id="PTHR39639">
    <property type="entry name" value="CHROMOSOME 16, WHOLE GENOME SHOTGUN SEQUENCE"/>
    <property type="match status" value="1"/>
</dbReference>
<comment type="caution">
    <text evidence="2">The sequence shown here is derived from an EMBL/GenBank/DDBJ whole genome shotgun (WGS) entry which is preliminary data.</text>
</comment>
<feature type="domain" description="GmrSD restriction endonucleases N-terminal" evidence="1">
    <location>
        <begin position="31"/>
        <end position="120"/>
    </location>
</feature>
<sequence>MTRQTAEPLEHTSLNPSYQSAKNLAKRVAEGELLLEPSYQRGAVWTEDQRIALVQTWLRGLPAGVVILADRCTDKWEAANNGHDPYATGKGLWACVDGKQRLTTAVKWCNSEFAVPASWLLAHYVESTEDTTDGPYVRFSGLTTVGTRFVERYCSLLVAETRDCATEEEEAAFYLLVNGGGTPQTDENMANAARVAKGS</sequence>
<dbReference type="Proteomes" id="UP000471293">
    <property type="component" value="Unassembled WGS sequence"/>
</dbReference>
<dbReference type="Pfam" id="PF03235">
    <property type="entry name" value="GmrSD_N"/>
    <property type="match status" value="1"/>
</dbReference>
<evidence type="ECO:0000313" key="3">
    <source>
        <dbReference type="Proteomes" id="UP000471293"/>
    </source>
</evidence>
<organism evidence="2 3">
    <name type="scientific">Streptomyces halstedii</name>
    <dbReference type="NCBI Taxonomy" id="1944"/>
    <lineage>
        <taxon>Bacteria</taxon>
        <taxon>Bacillati</taxon>
        <taxon>Actinomycetota</taxon>
        <taxon>Actinomycetes</taxon>
        <taxon>Kitasatosporales</taxon>
        <taxon>Streptomycetaceae</taxon>
        <taxon>Streptomyces</taxon>
    </lineage>
</organism>
<name>A0A6N9UA62_STRHA</name>
<reference evidence="2 3" key="1">
    <citation type="submission" date="2020-01" db="EMBL/GenBank/DDBJ databases">
        <title>Insect and environment-associated Actinomycetes.</title>
        <authorList>
            <person name="Currrie C."/>
            <person name="Chevrette M."/>
            <person name="Carlson C."/>
            <person name="Stubbendieck R."/>
            <person name="Wendt-Pienkowski E."/>
        </authorList>
    </citation>
    <scope>NUCLEOTIDE SEQUENCE [LARGE SCALE GENOMIC DNA]</scope>
    <source>
        <strain evidence="2 3">SID11342</strain>
    </source>
</reference>
<protein>
    <submittedName>
        <fullName evidence="2">DUF262 domain-containing protein</fullName>
    </submittedName>
</protein>
<gene>
    <name evidence="2" type="ORF">G3I29_26385</name>
</gene>
<dbReference type="PANTHER" id="PTHR39639:SF1">
    <property type="entry name" value="DUF262 DOMAIN-CONTAINING PROTEIN"/>
    <property type="match status" value="1"/>
</dbReference>
<accession>A0A6N9UA62</accession>
<dbReference type="InterPro" id="IPR004919">
    <property type="entry name" value="GmrSD_N"/>
</dbReference>
<dbReference type="AlphaFoldDB" id="A0A6N9UA62"/>
<dbReference type="EMBL" id="JAAGLQ010000569">
    <property type="protein sequence ID" value="NEA18963.1"/>
    <property type="molecule type" value="Genomic_DNA"/>
</dbReference>
<evidence type="ECO:0000313" key="2">
    <source>
        <dbReference type="EMBL" id="NEA18963.1"/>
    </source>
</evidence>
<evidence type="ECO:0000259" key="1">
    <source>
        <dbReference type="Pfam" id="PF03235"/>
    </source>
</evidence>
<proteinExistence type="predicted"/>